<organism evidence="2 3">
    <name type="scientific">Pyrococcus kukulkanii</name>
    <dbReference type="NCBI Taxonomy" id="1609559"/>
    <lineage>
        <taxon>Archaea</taxon>
        <taxon>Methanobacteriati</taxon>
        <taxon>Methanobacteriota</taxon>
        <taxon>Thermococci</taxon>
        <taxon>Thermococcales</taxon>
        <taxon>Thermococcaceae</taxon>
        <taxon>Pyrococcus</taxon>
    </lineage>
</organism>
<evidence type="ECO:0000313" key="2">
    <source>
        <dbReference type="EMBL" id="AMM53413.1"/>
    </source>
</evidence>
<protein>
    <submittedName>
        <fullName evidence="2">Nucleotidyltransferase</fullName>
    </submittedName>
</protein>
<feature type="domain" description="Polymerase nucleotidyl transferase" evidence="1">
    <location>
        <begin position="27"/>
        <end position="86"/>
    </location>
</feature>
<sequence length="118" mass="13930">MGNIQRWLIRKMRKRYQMIKNYHKFLPQIKEACREVFGECEVYVFGSVVEGKFTAESDVDILVVVKSVPKSLMERAKRKVEIEGRAGLPEDHPFEFHIVDNEGFEWYKDVLKVKLKPV</sequence>
<dbReference type="PATRIC" id="fig|1609559.3.peg.423"/>
<dbReference type="Proteomes" id="UP000070587">
    <property type="component" value="Chromosome"/>
</dbReference>
<dbReference type="Pfam" id="PF01909">
    <property type="entry name" value="NTP_transf_2"/>
    <property type="match status" value="1"/>
</dbReference>
<dbReference type="InterPro" id="IPR002934">
    <property type="entry name" value="Polymerase_NTP_transf_dom"/>
</dbReference>
<dbReference type="AlphaFoldDB" id="A0A127B7Q6"/>
<dbReference type="EMBL" id="CP010835">
    <property type="protein sequence ID" value="AMM53413.1"/>
    <property type="molecule type" value="Genomic_DNA"/>
</dbReference>
<accession>A0A127B7Q6</accession>
<dbReference type="InterPro" id="IPR043519">
    <property type="entry name" value="NT_sf"/>
</dbReference>
<keyword evidence="2" id="KW-0808">Transferase</keyword>
<dbReference type="PANTHER" id="PTHR37030:SF1">
    <property type="entry name" value="NUCLEOTIDYLTRANSFERASE"/>
    <property type="match status" value="1"/>
</dbReference>
<name>A0A127B7Q6_9EURY</name>
<proteinExistence type="predicted"/>
<dbReference type="CDD" id="cd05403">
    <property type="entry name" value="NT_KNTase_like"/>
    <property type="match status" value="1"/>
</dbReference>
<dbReference type="Gene3D" id="3.30.460.10">
    <property type="entry name" value="Beta Polymerase, domain 2"/>
    <property type="match status" value="1"/>
</dbReference>
<gene>
    <name evidence="2" type="ORF">TQ32_02090</name>
</gene>
<dbReference type="KEGG" id="pyc:TQ32_02090"/>
<dbReference type="GO" id="GO:0016779">
    <property type="term" value="F:nucleotidyltransferase activity"/>
    <property type="evidence" value="ECO:0007669"/>
    <property type="project" value="InterPro"/>
</dbReference>
<evidence type="ECO:0000313" key="3">
    <source>
        <dbReference type="Proteomes" id="UP000070587"/>
    </source>
</evidence>
<dbReference type="OrthoDB" id="40412at2157"/>
<dbReference type="SUPFAM" id="SSF81301">
    <property type="entry name" value="Nucleotidyltransferase"/>
    <property type="match status" value="1"/>
</dbReference>
<reference evidence="2 3" key="2">
    <citation type="journal article" date="2016" name="Int. J. Syst. Evol. Microbiol.">
        <title>Pyrococcus kukulkanii sp. nov., a hyperthermophilic, piezophilic archaeon isolated from a deep-sea hydrothermal vent.</title>
        <authorList>
            <person name="Callac N."/>
            <person name="Oger P."/>
            <person name="Lesongeur F."/>
            <person name="Rattray J.E."/>
            <person name="Vannier P."/>
            <person name="Michoud G."/>
            <person name="Beauverger M."/>
            <person name="Gayet N."/>
            <person name="Rouxel O."/>
            <person name="Jebbar M."/>
            <person name="Godfroy A."/>
        </authorList>
    </citation>
    <scope>NUCLEOTIDE SEQUENCE [LARGE SCALE GENOMIC DNA]</scope>
    <source>
        <strain evidence="2 3">NCB100</strain>
    </source>
</reference>
<reference evidence="3" key="1">
    <citation type="submission" date="2015-02" db="EMBL/GenBank/DDBJ databases">
        <title>Pyrococcus kukulkanii sp. nov., a novel hyperthermophilic archaeon isolated from a deep-sea hydrothermal vent at the Guaymas Basin.</title>
        <authorList>
            <person name="Oger P.M."/>
            <person name="Callac N."/>
            <person name="Jebbar M."/>
            <person name="Godfroy A."/>
        </authorList>
    </citation>
    <scope>NUCLEOTIDE SEQUENCE [LARGE SCALE GENOMIC DNA]</scope>
    <source>
        <strain evidence="3">NCB100</strain>
    </source>
</reference>
<evidence type="ECO:0000259" key="1">
    <source>
        <dbReference type="Pfam" id="PF01909"/>
    </source>
</evidence>
<dbReference type="PANTHER" id="PTHR37030">
    <property type="entry name" value="NUCLEOTIDYLTRANSFERASE"/>
    <property type="match status" value="1"/>
</dbReference>